<organism evidence="2 3">
    <name type="scientific">Rhizobium loti</name>
    <name type="common">Mesorhizobium loti</name>
    <dbReference type="NCBI Taxonomy" id="381"/>
    <lineage>
        <taxon>Bacteria</taxon>
        <taxon>Pseudomonadati</taxon>
        <taxon>Pseudomonadota</taxon>
        <taxon>Alphaproteobacteria</taxon>
        <taxon>Hyphomicrobiales</taxon>
        <taxon>Phyllobacteriaceae</taxon>
        <taxon>Mesorhizobium</taxon>
    </lineage>
</organism>
<comment type="caution">
    <text evidence="2">The sequence shown here is derived from an EMBL/GenBank/DDBJ whole genome shotgun (WGS) entry which is preliminary data.</text>
</comment>
<evidence type="ECO:0000313" key="3">
    <source>
        <dbReference type="Proteomes" id="UP000053176"/>
    </source>
</evidence>
<sequence>MQRRQPRQPSYRQPDLFVAEFPRKPLSPERQKRLLPLIGALLKESASTPPARETDDEDHG</sequence>
<name>A0A101KW54_RHILI</name>
<reference evidence="2 3" key="1">
    <citation type="submission" date="2015-12" db="EMBL/GenBank/DDBJ databases">
        <title>Draft genome sequence of Mesorhizobium sp. UFLA 01-765, a multitolerant efficient symbiont and plant-growth promoting strain isolated from Zn-mining soil using Leucaena leucocephala as a trap plant.</title>
        <authorList>
            <person name="Rangel W.M."/>
            <person name="Thijs S."/>
            <person name="Longatti S.M."/>
            <person name="Moreira F.M."/>
            <person name="Weyens N."/>
            <person name="Vangronsveld J."/>
            <person name="Van Hamme J.D."/>
            <person name="Bottos E.M."/>
            <person name="Rineau F."/>
        </authorList>
    </citation>
    <scope>NUCLEOTIDE SEQUENCE [LARGE SCALE GENOMIC DNA]</scope>
    <source>
        <strain evidence="2 3">UFLA 01-765</strain>
    </source>
</reference>
<dbReference type="EMBL" id="LPWA01000037">
    <property type="protein sequence ID" value="KUM28089.1"/>
    <property type="molecule type" value="Genomic_DNA"/>
</dbReference>
<gene>
    <name evidence="2" type="ORF">AU467_35050</name>
</gene>
<accession>A0A101KW54</accession>
<dbReference type="Proteomes" id="UP000053176">
    <property type="component" value="Unassembled WGS sequence"/>
</dbReference>
<feature type="region of interest" description="Disordered" evidence="1">
    <location>
        <begin position="1"/>
        <end position="24"/>
    </location>
</feature>
<evidence type="ECO:0000313" key="2">
    <source>
        <dbReference type="EMBL" id="KUM28089.1"/>
    </source>
</evidence>
<proteinExistence type="predicted"/>
<evidence type="ECO:0000256" key="1">
    <source>
        <dbReference type="SAM" id="MobiDB-lite"/>
    </source>
</evidence>
<protein>
    <submittedName>
        <fullName evidence="2">Uncharacterized protein</fullName>
    </submittedName>
</protein>
<dbReference type="AlphaFoldDB" id="A0A101KW54"/>
<feature type="region of interest" description="Disordered" evidence="1">
    <location>
        <begin position="41"/>
        <end position="60"/>
    </location>
</feature>